<evidence type="ECO:0000313" key="13">
    <source>
        <dbReference type="EMBL" id="KAB7505531.1"/>
    </source>
</evidence>
<dbReference type="GO" id="GO:0005829">
    <property type="term" value="C:cytosol"/>
    <property type="evidence" value="ECO:0007669"/>
    <property type="project" value="UniProtKB-SubCell"/>
</dbReference>
<name>A0A5N5TGD1_9CRUS</name>
<evidence type="ECO:0000256" key="5">
    <source>
        <dbReference type="ARBA" id="ARBA00022490"/>
    </source>
</evidence>
<gene>
    <name evidence="13" type="primary">AACS</name>
    <name evidence="13" type="ORF">Anas_01654</name>
</gene>
<feature type="domain" description="Acetyl-coenzyme A synthetase N-terminal" evidence="12">
    <location>
        <begin position="70"/>
        <end position="127"/>
    </location>
</feature>
<evidence type="ECO:0000256" key="7">
    <source>
        <dbReference type="ARBA" id="ARBA00022741"/>
    </source>
</evidence>
<evidence type="ECO:0000259" key="12">
    <source>
        <dbReference type="Pfam" id="PF16177"/>
    </source>
</evidence>
<comment type="caution">
    <text evidence="13">The sequence shown here is derived from an EMBL/GenBank/DDBJ whole genome shotgun (WGS) entry which is preliminary data.</text>
</comment>
<protein>
    <recommendedName>
        <fullName evidence="4">Acetoacetyl-CoA synthetase</fullName>
        <ecNumber evidence="3">6.2.1.16</ecNumber>
    </recommendedName>
</protein>
<evidence type="ECO:0000256" key="3">
    <source>
        <dbReference type="ARBA" id="ARBA00012988"/>
    </source>
</evidence>
<keyword evidence="14" id="KW-1185">Reference proteome</keyword>
<evidence type="ECO:0000256" key="10">
    <source>
        <dbReference type="ARBA" id="ARBA00023098"/>
    </source>
</evidence>
<dbReference type="EC" id="6.2.1.16" evidence="3"/>
<comment type="similarity">
    <text evidence="2">Belongs to the ATP-dependent AMP-binding enzyme family.</text>
</comment>
<reference evidence="13 14" key="1">
    <citation type="journal article" date="2019" name="PLoS Biol.">
        <title>Sex chromosomes control vertical transmission of feminizing Wolbachia symbionts in an isopod.</title>
        <authorList>
            <person name="Becking T."/>
            <person name="Chebbi M.A."/>
            <person name="Giraud I."/>
            <person name="Moumen B."/>
            <person name="Laverre T."/>
            <person name="Caubet Y."/>
            <person name="Peccoud J."/>
            <person name="Gilbert C."/>
            <person name="Cordaux R."/>
        </authorList>
    </citation>
    <scope>NUCLEOTIDE SEQUENCE [LARGE SCALE GENOMIC DNA]</scope>
    <source>
        <strain evidence="13">ANa2</strain>
        <tissue evidence="13">Whole body excluding digestive tract and cuticle</tissue>
    </source>
</reference>
<evidence type="ECO:0000256" key="2">
    <source>
        <dbReference type="ARBA" id="ARBA00006432"/>
    </source>
</evidence>
<dbReference type="InterPro" id="IPR032387">
    <property type="entry name" value="ACAS_N"/>
</dbReference>
<keyword evidence="6" id="KW-0436">Ligase</keyword>
<dbReference type="SUPFAM" id="SSF56801">
    <property type="entry name" value="Acetyl-CoA synthetase-like"/>
    <property type="match status" value="1"/>
</dbReference>
<feature type="non-terminal residue" evidence="13">
    <location>
        <position position="597"/>
    </location>
</feature>
<dbReference type="InterPro" id="IPR045851">
    <property type="entry name" value="AMP-bd_C_sf"/>
</dbReference>
<dbReference type="Proteomes" id="UP000326759">
    <property type="component" value="Unassembled WGS sequence"/>
</dbReference>
<dbReference type="FunFam" id="3.30.300.30:FF:000037">
    <property type="entry name" value="acetoacetyl-CoA synthetase"/>
    <property type="match status" value="1"/>
</dbReference>
<dbReference type="InterPro" id="IPR042099">
    <property type="entry name" value="ANL_N_sf"/>
</dbReference>
<dbReference type="InterPro" id="IPR020845">
    <property type="entry name" value="AMP-binding_CS"/>
</dbReference>
<organism evidence="13 14">
    <name type="scientific">Armadillidium nasatum</name>
    <dbReference type="NCBI Taxonomy" id="96803"/>
    <lineage>
        <taxon>Eukaryota</taxon>
        <taxon>Metazoa</taxon>
        <taxon>Ecdysozoa</taxon>
        <taxon>Arthropoda</taxon>
        <taxon>Crustacea</taxon>
        <taxon>Multicrustacea</taxon>
        <taxon>Malacostraca</taxon>
        <taxon>Eumalacostraca</taxon>
        <taxon>Peracarida</taxon>
        <taxon>Isopoda</taxon>
        <taxon>Oniscidea</taxon>
        <taxon>Crinocheta</taxon>
        <taxon>Armadillidiidae</taxon>
        <taxon>Armadillidium</taxon>
    </lineage>
</organism>
<dbReference type="GO" id="GO:0005524">
    <property type="term" value="F:ATP binding"/>
    <property type="evidence" value="ECO:0007669"/>
    <property type="project" value="UniProtKB-KW"/>
</dbReference>
<evidence type="ECO:0000313" key="14">
    <source>
        <dbReference type="Proteomes" id="UP000326759"/>
    </source>
</evidence>
<dbReference type="Pfam" id="PF16177">
    <property type="entry name" value="ACAS_N"/>
    <property type="match status" value="1"/>
</dbReference>
<keyword evidence="9" id="KW-0067">ATP-binding</keyword>
<dbReference type="PANTHER" id="PTHR42921:SF1">
    <property type="entry name" value="ACETOACETYL-COA SYNTHETASE"/>
    <property type="match status" value="1"/>
</dbReference>
<keyword evidence="5" id="KW-0963">Cytoplasm</keyword>
<dbReference type="EMBL" id="SEYY01001199">
    <property type="protein sequence ID" value="KAB7505531.1"/>
    <property type="molecule type" value="Genomic_DNA"/>
</dbReference>
<dbReference type="AlphaFoldDB" id="A0A5N5TGD1"/>
<proteinExistence type="inferred from homology"/>
<accession>A0A5N5TGD1</accession>
<dbReference type="PROSITE" id="PS00455">
    <property type="entry name" value="AMP_BINDING"/>
    <property type="match status" value="1"/>
</dbReference>
<evidence type="ECO:0000256" key="6">
    <source>
        <dbReference type="ARBA" id="ARBA00022598"/>
    </source>
</evidence>
<evidence type="ECO:0000259" key="11">
    <source>
        <dbReference type="Pfam" id="PF00501"/>
    </source>
</evidence>
<dbReference type="OrthoDB" id="10253869at2759"/>
<evidence type="ECO:0000256" key="1">
    <source>
        <dbReference type="ARBA" id="ARBA00004514"/>
    </source>
</evidence>
<evidence type="ECO:0000256" key="4">
    <source>
        <dbReference type="ARBA" id="ARBA00015326"/>
    </source>
</evidence>
<sequence>MEVTSTADDRNNCNYEQNNIYKKTATVNGSNSLNQIQPSCLWKPSQRYQTNLHKFIAYVNKKFNKTFENYDDLYNWSVEDYSSFWGAWWEYGGFLTTVNHSMVVDTTVNIKDVPVWFPGTKLNFAENLLRYRDEKPALYATGEYDPCGRSVTYNTLYQRTIMYAKALKVLGIKEKDRVAGYLPNGITAVEGMLGTAALGAIWSSTSPDFGVSGVLDRFTQIEPSIIISVEAVMYNGKIHDHLSKLKKVVDNLPSVKKVIIAPFVHKKEEIDISSIPNSMFLDDFLWIGEDETFKFCQVPFNHPLFIMFSSGTTGAPKCIVHSVGGTLIQIAKEHILHCDLNRKDVMMYYTTTGWMMWNWLVVGLYSGCSLVLYDGSPLLPTPSALWDLVDRLGGTDIISCFIGANPLLPVYEGEIQCRLLGMGIKTLDEEGNEVMDERGEYSNIWTHGDYCVINSKTGGIVMLGRSDGTLNPNGVRFGSSEIYGIVEQFVEVSDSLCIAQRNKMEEERVLLFLKMNENYGFNPALRKAIQSKIRSELSARHVPSVILPIKDIPYTVSGKKVEVAVRQIIHKEEVLNKGSLANPEALDLYVNIPELSV</sequence>
<dbReference type="Gene3D" id="3.40.50.12780">
    <property type="entry name" value="N-terminal domain of ligase-like"/>
    <property type="match status" value="1"/>
</dbReference>
<dbReference type="InterPro" id="IPR000873">
    <property type="entry name" value="AMP-dep_synth/lig_dom"/>
</dbReference>
<keyword evidence="10" id="KW-0443">Lipid metabolism</keyword>
<dbReference type="GO" id="GO:0030729">
    <property type="term" value="F:acetoacetate-CoA ligase activity"/>
    <property type="evidence" value="ECO:0007669"/>
    <property type="project" value="UniProtKB-EC"/>
</dbReference>
<comment type="subcellular location">
    <subcellularLocation>
        <location evidence="1">Cytoplasm</location>
        <location evidence="1">Cytosol</location>
    </subcellularLocation>
</comment>
<evidence type="ECO:0000256" key="9">
    <source>
        <dbReference type="ARBA" id="ARBA00022840"/>
    </source>
</evidence>
<dbReference type="Gene3D" id="3.30.300.30">
    <property type="match status" value="1"/>
</dbReference>
<feature type="domain" description="AMP-dependent synthetase/ligase" evidence="11">
    <location>
        <begin position="130"/>
        <end position="395"/>
    </location>
</feature>
<keyword evidence="8" id="KW-0276">Fatty acid metabolism</keyword>
<evidence type="ECO:0000256" key="8">
    <source>
        <dbReference type="ARBA" id="ARBA00022832"/>
    </source>
</evidence>
<keyword evidence="7" id="KW-0547">Nucleotide-binding</keyword>
<dbReference type="GO" id="GO:0006631">
    <property type="term" value="P:fatty acid metabolic process"/>
    <property type="evidence" value="ECO:0007669"/>
    <property type="project" value="UniProtKB-KW"/>
</dbReference>
<dbReference type="PANTHER" id="PTHR42921">
    <property type="entry name" value="ACETOACETYL-COA SYNTHETASE"/>
    <property type="match status" value="1"/>
</dbReference>
<dbReference type="Pfam" id="PF00501">
    <property type="entry name" value="AMP-binding"/>
    <property type="match status" value="1"/>
</dbReference>